<reference evidence="2" key="1">
    <citation type="journal article" date="2014" name="Front. Microbiol.">
        <title>High frequency of phylogenetically diverse reductive dehalogenase-homologous genes in deep subseafloor sedimentary metagenomes.</title>
        <authorList>
            <person name="Kawai M."/>
            <person name="Futagami T."/>
            <person name="Toyoda A."/>
            <person name="Takaki Y."/>
            <person name="Nishi S."/>
            <person name="Hori S."/>
            <person name="Arai W."/>
            <person name="Tsubouchi T."/>
            <person name="Morono Y."/>
            <person name="Uchiyama I."/>
            <person name="Ito T."/>
            <person name="Fujiyama A."/>
            <person name="Inagaki F."/>
            <person name="Takami H."/>
        </authorList>
    </citation>
    <scope>NUCLEOTIDE SEQUENCE</scope>
    <source>
        <strain evidence="2">Expedition CK06-06</strain>
    </source>
</reference>
<evidence type="ECO:0000256" key="1">
    <source>
        <dbReference type="SAM" id="Phobius"/>
    </source>
</evidence>
<organism evidence="2">
    <name type="scientific">marine sediment metagenome</name>
    <dbReference type="NCBI Taxonomy" id="412755"/>
    <lineage>
        <taxon>unclassified sequences</taxon>
        <taxon>metagenomes</taxon>
        <taxon>ecological metagenomes</taxon>
    </lineage>
</organism>
<evidence type="ECO:0000313" key="2">
    <source>
        <dbReference type="EMBL" id="GAH78207.1"/>
    </source>
</evidence>
<accession>X1I938</accession>
<evidence type="ECO:0008006" key="3">
    <source>
        <dbReference type="Google" id="ProtNLM"/>
    </source>
</evidence>
<keyword evidence="1" id="KW-1133">Transmembrane helix</keyword>
<protein>
    <recommendedName>
        <fullName evidence="3">EamA domain-containing protein</fullName>
    </recommendedName>
</protein>
<name>X1I938_9ZZZZ</name>
<dbReference type="EMBL" id="BARU01043138">
    <property type="protein sequence ID" value="GAH78207.1"/>
    <property type="molecule type" value="Genomic_DNA"/>
</dbReference>
<sequence>MGSILFLISWIMYGKPLSIEGRMILGIIMVVMGHSILVSENKD</sequence>
<proteinExistence type="predicted"/>
<gene>
    <name evidence="2" type="ORF">S03H2_66117</name>
</gene>
<dbReference type="AlphaFoldDB" id="X1I938"/>
<feature type="transmembrane region" description="Helical" evidence="1">
    <location>
        <begin position="21"/>
        <end position="38"/>
    </location>
</feature>
<keyword evidence="1" id="KW-0812">Transmembrane</keyword>
<keyword evidence="1" id="KW-0472">Membrane</keyword>
<comment type="caution">
    <text evidence="2">The sequence shown here is derived from an EMBL/GenBank/DDBJ whole genome shotgun (WGS) entry which is preliminary data.</text>
</comment>